<dbReference type="PANTHER" id="PTHR46091">
    <property type="entry name" value="BLR7054 PROTEIN"/>
    <property type="match status" value="1"/>
</dbReference>
<protein>
    <submittedName>
        <fullName evidence="7">All-trans-retinol 13,14-reductase</fullName>
        <ecNumber evidence="7">1.3.99.23</ecNumber>
    </submittedName>
</protein>
<organism evidence="7 8">
    <name type="scientific">Phocaeicola salanitronis (strain DSM 18170 / JCM 13657 / CCUG 60908 / BL78)</name>
    <name type="common">Bacteroides salanitronis</name>
    <dbReference type="NCBI Taxonomy" id="667015"/>
    <lineage>
        <taxon>Bacteria</taxon>
        <taxon>Pseudomonadati</taxon>
        <taxon>Bacteroidota</taxon>
        <taxon>Bacteroidia</taxon>
        <taxon>Bacteroidales</taxon>
        <taxon>Bacteroidaceae</taxon>
        <taxon>Phocaeicola</taxon>
    </lineage>
</organism>
<dbReference type="GO" id="GO:0051786">
    <property type="term" value="F:all-trans-retinol 13,14-reductase activity"/>
    <property type="evidence" value="ECO:0007669"/>
    <property type="project" value="UniProtKB-EC"/>
</dbReference>
<dbReference type="HOGENOM" id="CLU_019722_1_2_10"/>
<gene>
    <name evidence="7" type="ordered locus">Bacsa_3282</name>
</gene>
<dbReference type="InterPro" id="IPR036188">
    <property type="entry name" value="FAD/NAD-bd_sf"/>
</dbReference>
<dbReference type="EMBL" id="CP002530">
    <property type="protein sequence ID" value="ADY37808.1"/>
    <property type="molecule type" value="Genomic_DNA"/>
</dbReference>
<accession>F0R554</accession>
<name>F0R554_PHOSB</name>
<dbReference type="Gene3D" id="3.50.50.60">
    <property type="entry name" value="FAD/NAD(P)-binding domain"/>
    <property type="match status" value="2"/>
</dbReference>
<evidence type="ECO:0000256" key="1">
    <source>
        <dbReference type="ARBA" id="ARBA00022630"/>
    </source>
</evidence>
<keyword evidence="5" id="KW-0520">NAD</keyword>
<evidence type="ECO:0000256" key="2">
    <source>
        <dbReference type="ARBA" id="ARBA00022729"/>
    </source>
</evidence>
<keyword evidence="3" id="KW-0274">FAD</keyword>
<dbReference type="AlphaFoldDB" id="F0R554"/>
<evidence type="ECO:0000256" key="4">
    <source>
        <dbReference type="ARBA" id="ARBA00022857"/>
    </source>
</evidence>
<evidence type="ECO:0000256" key="3">
    <source>
        <dbReference type="ARBA" id="ARBA00022827"/>
    </source>
</evidence>
<evidence type="ECO:0000259" key="6">
    <source>
        <dbReference type="Pfam" id="PF01593"/>
    </source>
</evidence>
<evidence type="ECO:0000256" key="5">
    <source>
        <dbReference type="ARBA" id="ARBA00023027"/>
    </source>
</evidence>
<dbReference type="Proteomes" id="UP000007486">
    <property type="component" value="Chromosome"/>
</dbReference>
<dbReference type="SUPFAM" id="SSF51905">
    <property type="entry name" value="FAD/NAD(P)-binding domain"/>
    <property type="match status" value="1"/>
</dbReference>
<dbReference type="EC" id="1.3.99.23" evidence="7"/>
<evidence type="ECO:0000313" key="8">
    <source>
        <dbReference type="Proteomes" id="UP000007486"/>
    </source>
</evidence>
<dbReference type="InterPro" id="IPR052206">
    <property type="entry name" value="Retinol_saturase"/>
</dbReference>
<sequence>MKYDVIVIGGGLGGLECGYILARAGKSVLVLEQGRQIGGCLQSYRRNGLEFDTGFHYVGGLGEGQPLHRVFRYLGLDSLPWFRMDEEFDRITVSGCEYALAQGYDNFAIRLAEDFPKEKNALKQYASLLHETECRQLDGLNPECQEDDFASSLCEANAYQYLCQSFRDTGLIDAVSGASLKMELRKASLPLFTFLHGNSGYIGSSWRLKGSGSMLPDTLAEGIRKQGGEIKCRAEAEELIGKGGRIVRVRCADGDEYEGDVFIGAVHPASVCRMIRQEGGMKPSYRNRIFRQMNTFGAFTVSLVLKPGKIPYFNYNRYVYRNADVWSSVSTGGIDRVMISCKVPESGSYAQQIDLLAPFLWEECLPWAQTEVGRRGEDYLLWKERIADACLALAETVMPGLRDAVVRRYISTPLTYAGYLHAPEGSAYGIRKDAEATLEVLLSPHTPISNLYLTGQSLMMHGVQGVTQTALFTCAGILGRDWIWKHIVEEK</sequence>
<dbReference type="OrthoDB" id="9789960at2"/>
<dbReference type="PANTHER" id="PTHR46091:SF3">
    <property type="entry name" value="AMINE OXIDASE DOMAIN-CONTAINING PROTEIN"/>
    <property type="match status" value="1"/>
</dbReference>
<dbReference type="eggNOG" id="COG1233">
    <property type="taxonomic scope" value="Bacteria"/>
</dbReference>
<dbReference type="Pfam" id="PF01593">
    <property type="entry name" value="Amino_oxidase"/>
    <property type="match status" value="1"/>
</dbReference>
<evidence type="ECO:0000313" key="7">
    <source>
        <dbReference type="EMBL" id="ADY37808.1"/>
    </source>
</evidence>
<reference evidence="7 8" key="1">
    <citation type="journal article" date="2011" name="Stand. Genomic Sci.">
        <title>Complete genome sequence of Bacteroides salanitronis type strain (BL78).</title>
        <authorList>
            <person name="Gronow S."/>
            <person name="Held B."/>
            <person name="Lucas S."/>
            <person name="Lapidus A."/>
            <person name="Del Rio T.G."/>
            <person name="Nolan M."/>
            <person name="Tice H."/>
            <person name="Deshpande S."/>
            <person name="Cheng J.F."/>
            <person name="Pitluck S."/>
            <person name="Liolios K."/>
            <person name="Pagani I."/>
            <person name="Ivanova N."/>
            <person name="Mavromatis K."/>
            <person name="Pati A."/>
            <person name="Tapia R."/>
            <person name="Han C."/>
            <person name="Goodwin L."/>
            <person name="Chen A."/>
            <person name="Palaniappan K."/>
            <person name="Land M."/>
            <person name="Hauser L."/>
            <person name="Chang Y.J."/>
            <person name="Jeffries C.D."/>
            <person name="Brambilla E.M."/>
            <person name="Rohde M."/>
            <person name="Goker M."/>
            <person name="Detter J.C."/>
            <person name="Woyke T."/>
            <person name="Bristow J."/>
            <person name="Markowitz V."/>
            <person name="Hugenholtz P."/>
            <person name="Kyrpides N.C."/>
            <person name="Klenk H.P."/>
            <person name="Eisen J.A."/>
        </authorList>
    </citation>
    <scope>NUCLEOTIDE SEQUENCE [LARGE SCALE GENOMIC DNA]</scope>
    <source>
        <strain evidence="7 8">DSM 18170</strain>
    </source>
</reference>
<dbReference type="STRING" id="667015.Bacsa_3282"/>
<dbReference type="RefSeq" id="WP_013619167.1">
    <property type="nucleotide sequence ID" value="NC_015164.1"/>
</dbReference>
<keyword evidence="7" id="KW-0560">Oxidoreductase</keyword>
<dbReference type="InterPro" id="IPR002937">
    <property type="entry name" value="Amino_oxidase"/>
</dbReference>
<keyword evidence="4" id="KW-0521">NADP</keyword>
<proteinExistence type="predicted"/>
<keyword evidence="2" id="KW-0732">Signal</keyword>
<dbReference type="KEGG" id="bsa:Bacsa_3282"/>
<keyword evidence="1" id="KW-0285">Flavoprotein</keyword>
<keyword evidence="8" id="KW-1185">Reference proteome</keyword>
<feature type="domain" description="Amine oxidase" evidence="6">
    <location>
        <begin position="12"/>
        <end position="477"/>
    </location>
</feature>